<dbReference type="PATRIC" id="fig|1348660.3.peg.1114"/>
<dbReference type="SUPFAM" id="SSF46689">
    <property type="entry name" value="Homeodomain-like"/>
    <property type="match status" value="2"/>
</dbReference>
<evidence type="ECO:0000256" key="2">
    <source>
        <dbReference type="ARBA" id="ARBA00023125"/>
    </source>
</evidence>
<evidence type="ECO:0000313" key="6">
    <source>
        <dbReference type="Proteomes" id="UP000014900"/>
    </source>
</evidence>
<dbReference type="InterPro" id="IPR002818">
    <property type="entry name" value="DJ-1/PfpI"/>
</dbReference>
<dbReference type="Pfam" id="PF12833">
    <property type="entry name" value="HTH_18"/>
    <property type="match status" value="1"/>
</dbReference>
<dbReference type="InterPro" id="IPR009057">
    <property type="entry name" value="Homeodomain-like_sf"/>
</dbReference>
<dbReference type="InterPro" id="IPR029062">
    <property type="entry name" value="Class_I_gatase-like"/>
</dbReference>
<dbReference type="GO" id="GO:0003700">
    <property type="term" value="F:DNA-binding transcription factor activity"/>
    <property type="evidence" value="ECO:0007669"/>
    <property type="project" value="InterPro"/>
</dbReference>
<gene>
    <name evidence="5" type="ORF">M621_05820</name>
</gene>
<evidence type="ECO:0000313" key="5">
    <source>
        <dbReference type="EMBL" id="AGP43371.1"/>
    </source>
</evidence>
<evidence type="ECO:0000256" key="3">
    <source>
        <dbReference type="ARBA" id="ARBA00023163"/>
    </source>
</evidence>
<dbReference type="AlphaFoldDB" id="S4YG88"/>
<accession>S4YG88</accession>
<feature type="domain" description="HTH araC/xylS-type" evidence="4">
    <location>
        <begin position="237"/>
        <end position="335"/>
    </location>
</feature>
<protein>
    <submittedName>
        <fullName evidence="5">AraC family transcriptional regulator</fullName>
    </submittedName>
</protein>
<dbReference type="InterPro" id="IPR018060">
    <property type="entry name" value="HTH_AraC"/>
</dbReference>
<dbReference type="SMART" id="SM00342">
    <property type="entry name" value="HTH_ARAC"/>
    <property type="match status" value="1"/>
</dbReference>
<evidence type="ECO:0000259" key="4">
    <source>
        <dbReference type="PROSITE" id="PS01124"/>
    </source>
</evidence>
<dbReference type="Gene3D" id="3.40.50.880">
    <property type="match status" value="1"/>
</dbReference>
<dbReference type="PANTHER" id="PTHR43280:SF28">
    <property type="entry name" value="HTH-TYPE TRANSCRIPTIONAL ACTIVATOR RHAS"/>
    <property type="match status" value="1"/>
</dbReference>
<reference evidence="5 6" key="1">
    <citation type="journal article" date="2013" name="Genome Announc.">
        <title>Genome Sequence of Serratia plymuthica Strain S13, an Endophyte with Germination- and Plant-Growth-Promoting Activity from the Flower of Styrian Oil Pumpkin.</title>
        <authorList>
            <person name="Muller H."/>
            <person name="Furnkranz M."/>
            <person name="Grube M."/>
            <person name="Berg G."/>
        </authorList>
    </citation>
    <scope>NUCLEOTIDE SEQUENCE [LARGE SCALE GENOMIC DNA]</scope>
    <source>
        <strain evidence="5">S13</strain>
    </source>
</reference>
<dbReference type="HOGENOM" id="CLU_000445_59_0_6"/>
<name>S4YG88_SERPL</name>
<dbReference type="eggNOG" id="COG4977">
    <property type="taxonomic scope" value="Bacteria"/>
</dbReference>
<organism evidence="5 6">
    <name type="scientific">Serratia plymuthica S13</name>
    <dbReference type="NCBI Taxonomy" id="1348660"/>
    <lineage>
        <taxon>Bacteria</taxon>
        <taxon>Pseudomonadati</taxon>
        <taxon>Pseudomonadota</taxon>
        <taxon>Gammaproteobacteria</taxon>
        <taxon>Enterobacterales</taxon>
        <taxon>Yersiniaceae</taxon>
        <taxon>Serratia</taxon>
    </lineage>
</organism>
<dbReference type="Proteomes" id="UP000014900">
    <property type="component" value="Chromosome"/>
</dbReference>
<sequence length="354" mass="40777">MRNTKIGFVLCEHMLSSGLSLPIEMWKSAASSYFAEQRNNQKNQDKYTLTLCRPENILNISTISINKNPIPTHSGFSLIADDVLEDDADYDIIYLPAIWRNPRPIVRQNTAITRWLTMQAAKGTRIAAVGTGCCFLAEARLLDAQPATTHWHYFEQFAHDYPEVNLKTKYFITQSENIFCAASVKALSDLTIHFIETIYGKKVANHTQRTFFHEIRSHFERQCYREENKPHPDEDIIQIQTWIKDNCMTDLPMQKLADMVGMSLRNFNRRFKNATDISPLQYLLKARIESAINMLQTTNLSIQEIAGLVGYQDIAHFNRQFKRISSVSPGDYRKTVRAKMFRTEHSAAEAESRL</sequence>
<keyword evidence="1" id="KW-0805">Transcription regulation</keyword>
<keyword evidence="3" id="KW-0804">Transcription</keyword>
<evidence type="ECO:0000256" key="1">
    <source>
        <dbReference type="ARBA" id="ARBA00023015"/>
    </source>
</evidence>
<dbReference type="Pfam" id="PF01965">
    <property type="entry name" value="DJ-1_PfpI"/>
    <property type="match status" value="1"/>
</dbReference>
<dbReference type="EMBL" id="CP006566">
    <property type="protein sequence ID" value="AGP43371.1"/>
    <property type="molecule type" value="Genomic_DNA"/>
</dbReference>
<keyword evidence="2" id="KW-0238">DNA-binding</keyword>
<dbReference type="PANTHER" id="PTHR43280">
    <property type="entry name" value="ARAC-FAMILY TRANSCRIPTIONAL REGULATOR"/>
    <property type="match status" value="1"/>
</dbReference>
<dbReference type="GO" id="GO:0043565">
    <property type="term" value="F:sequence-specific DNA binding"/>
    <property type="evidence" value="ECO:0007669"/>
    <property type="project" value="InterPro"/>
</dbReference>
<proteinExistence type="predicted"/>
<dbReference type="Gene3D" id="1.10.10.60">
    <property type="entry name" value="Homeodomain-like"/>
    <property type="match status" value="2"/>
</dbReference>
<dbReference type="PROSITE" id="PS01124">
    <property type="entry name" value="HTH_ARAC_FAMILY_2"/>
    <property type="match status" value="1"/>
</dbReference>
<dbReference type="SUPFAM" id="SSF52317">
    <property type="entry name" value="Class I glutamine amidotransferase-like"/>
    <property type="match status" value="1"/>
</dbReference>
<dbReference type="KEGG" id="sry:M621_05820"/>